<evidence type="ECO:0000256" key="1">
    <source>
        <dbReference type="SAM" id="MobiDB-lite"/>
    </source>
</evidence>
<evidence type="ECO:0000313" key="3">
    <source>
        <dbReference type="Proteomes" id="UP001465976"/>
    </source>
</evidence>
<gene>
    <name evidence="2" type="ORF">V5O48_013550</name>
</gene>
<dbReference type="EMBL" id="JBAHYK010001341">
    <property type="protein sequence ID" value="KAL0568431.1"/>
    <property type="molecule type" value="Genomic_DNA"/>
</dbReference>
<accession>A0ABR3EZR7</accession>
<evidence type="ECO:0000313" key="2">
    <source>
        <dbReference type="EMBL" id="KAL0568431.1"/>
    </source>
</evidence>
<dbReference type="Proteomes" id="UP001465976">
    <property type="component" value="Unassembled WGS sequence"/>
</dbReference>
<protein>
    <submittedName>
        <fullName evidence="2">Uncharacterized protein</fullName>
    </submittedName>
</protein>
<organism evidence="2 3">
    <name type="scientific">Marasmius crinis-equi</name>
    <dbReference type="NCBI Taxonomy" id="585013"/>
    <lineage>
        <taxon>Eukaryota</taxon>
        <taxon>Fungi</taxon>
        <taxon>Dikarya</taxon>
        <taxon>Basidiomycota</taxon>
        <taxon>Agaricomycotina</taxon>
        <taxon>Agaricomycetes</taxon>
        <taxon>Agaricomycetidae</taxon>
        <taxon>Agaricales</taxon>
        <taxon>Marasmiineae</taxon>
        <taxon>Marasmiaceae</taxon>
        <taxon>Marasmius</taxon>
    </lineage>
</organism>
<comment type="caution">
    <text evidence="2">The sequence shown here is derived from an EMBL/GenBank/DDBJ whole genome shotgun (WGS) entry which is preliminary data.</text>
</comment>
<feature type="compositionally biased region" description="Polar residues" evidence="1">
    <location>
        <begin position="20"/>
        <end position="31"/>
    </location>
</feature>
<sequence>MNESNIIFEPVELPDDDAGYSSSSRATTPSNFEEEQRNDELDDVRDQMRELVKDLRVAAGMIEQQLDVDSDGTWLKSLARRRIGQEISDLVADVQKLTTGHKRKTVWGSGSRSESKRVANTLGYQIVAAGGKEGWGNTTSASSP</sequence>
<name>A0ABR3EZR7_9AGAR</name>
<reference evidence="2 3" key="1">
    <citation type="submission" date="2024-02" db="EMBL/GenBank/DDBJ databases">
        <title>A draft genome for the cacao thread blight pathogen Marasmius crinis-equi.</title>
        <authorList>
            <person name="Cohen S.P."/>
            <person name="Baruah I.K."/>
            <person name="Amoako-Attah I."/>
            <person name="Bukari Y."/>
            <person name="Meinhardt L.W."/>
            <person name="Bailey B.A."/>
        </authorList>
    </citation>
    <scope>NUCLEOTIDE SEQUENCE [LARGE SCALE GENOMIC DNA]</scope>
    <source>
        <strain evidence="2 3">GH-76</strain>
    </source>
</reference>
<keyword evidence="3" id="KW-1185">Reference proteome</keyword>
<proteinExistence type="predicted"/>
<feature type="region of interest" description="Disordered" evidence="1">
    <location>
        <begin position="1"/>
        <end position="40"/>
    </location>
</feature>